<evidence type="ECO:0000256" key="3">
    <source>
        <dbReference type="ARBA" id="ARBA00022737"/>
    </source>
</evidence>
<evidence type="ECO:0000256" key="2">
    <source>
        <dbReference type="ARBA" id="ARBA00022679"/>
    </source>
</evidence>
<accession>A0A1Q9AAT3</accession>
<keyword evidence="2 6" id="KW-0808">Transferase</keyword>
<dbReference type="Gene3D" id="3.40.50.11380">
    <property type="match status" value="2"/>
</dbReference>
<organism evidence="7 8">
    <name type="scientific">Allorhizobium taibaishanense</name>
    <dbReference type="NCBI Taxonomy" id="887144"/>
    <lineage>
        <taxon>Bacteria</taxon>
        <taxon>Pseudomonadati</taxon>
        <taxon>Pseudomonadota</taxon>
        <taxon>Alphaproteobacteria</taxon>
        <taxon>Hyphomicrobiales</taxon>
        <taxon>Rhizobiaceae</taxon>
        <taxon>Rhizobium/Agrobacterium group</taxon>
        <taxon>Allorhizobium</taxon>
    </lineage>
</organism>
<dbReference type="Proteomes" id="UP000544107">
    <property type="component" value="Unassembled WGS sequence"/>
</dbReference>
<evidence type="ECO:0000313" key="8">
    <source>
        <dbReference type="Proteomes" id="UP000185598"/>
    </source>
</evidence>
<comment type="pathway">
    <text evidence="1">Protein modification; protein glycosylation.</text>
</comment>
<protein>
    <submittedName>
        <fullName evidence="6">Putative O-linked N-acetylglucosamine transferase (SPINDLY family)</fullName>
    </submittedName>
</protein>
<dbReference type="RefSeq" id="WP_075613062.1">
    <property type="nucleotide sequence ID" value="NZ_JACIED010000002.1"/>
</dbReference>
<dbReference type="OrthoDB" id="146908at2"/>
<evidence type="ECO:0000259" key="5">
    <source>
        <dbReference type="Pfam" id="PF13844"/>
    </source>
</evidence>
<gene>
    <name evidence="7" type="ORF">BJF91_23765</name>
    <name evidence="6" type="ORF">GGQ71_001409</name>
</gene>
<reference evidence="6 9" key="2">
    <citation type="submission" date="2020-08" db="EMBL/GenBank/DDBJ databases">
        <title>Genomic Encyclopedia of Type Strains, Phase IV (KMG-IV): sequencing the most valuable type-strain genomes for metagenomic binning, comparative biology and taxonomic classification.</title>
        <authorList>
            <person name="Goeker M."/>
        </authorList>
    </citation>
    <scope>NUCLEOTIDE SEQUENCE [LARGE SCALE GENOMIC DNA]</scope>
    <source>
        <strain evidence="6 9">DSM 100021</strain>
    </source>
</reference>
<dbReference type="GO" id="GO:0006493">
    <property type="term" value="P:protein O-linked glycosylation"/>
    <property type="evidence" value="ECO:0007669"/>
    <property type="project" value="InterPro"/>
</dbReference>
<keyword evidence="8" id="KW-1185">Reference proteome</keyword>
<dbReference type="Pfam" id="PF13844">
    <property type="entry name" value="Glyco_transf_41"/>
    <property type="match status" value="4"/>
</dbReference>
<feature type="domain" description="O-GlcNAc transferase C-terminal" evidence="5">
    <location>
        <begin position="872"/>
        <end position="1033"/>
    </location>
</feature>
<dbReference type="GO" id="GO:0097363">
    <property type="term" value="F:protein O-acetylglucosaminyltransferase activity"/>
    <property type="evidence" value="ECO:0007669"/>
    <property type="project" value="TreeGrafter"/>
</dbReference>
<keyword evidence="4" id="KW-0802">TPR repeat</keyword>
<dbReference type="AlphaFoldDB" id="A0A1Q9AAT3"/>
<dbReference type="Proteomes" id="UP000185598">
    <property type="component" value="Unassembled WGS sequence"/>
</dbReference>
<dbReference type="Gene3D" id="3.40.50.2000">
    <property type="entry name" value="Glycogen Phosphorylase B"/>
    <property type="match status" value="2"/>
</dbReference>
<dbReference type="PANTHER" id="PTHR44366:SF1">
    <property type="entry name" value="UDP-N-ACETYLGLUCOSAMINE--PEPTIDE N-ACETYLGLUCOSAMINYLTRANSFERASE 110 KDA SUBUNIT"/>
    <property type="match status" value="1"/>
</dbReference>
<feature type="domain" description="O-GlcNAc transferase C-terminal" evidence="5">
    <location>
        <begin position="421"/>
        <end position="606"/>
    </location>
</feature>
<sequence length="1252" mass="137000">MADNINLALDAYKRGAFEEALHHARAAATSIDEAGKAEMLSANIHLKLGQKLAAAEAFTRAAEHIAEKRAEFLTFAARLYLTERRADRLADIAVEVGHANAGDAALILDMAQMLLGAGLHPVLDALVPLLDLSNNWHFQVIINHYQLTRKPGKLKPLIEARYRETPEDSFVATNYFLFCRSSLYLPATRQWQEIVSDPENRLVAEILYRDQPLSRCYWSDDPAVLNGPSGAIDNFRNKLGTAVPSGDTPRRGIRPAGERLRIGYLSSDYTVHATMYLLYDVFVAHDRSRYDITFFCQTPAGQAQVQKTWDAQLQAEIVPVRGMSHEEVAQEISRRGIDILVDLKGHTAGHLLGATVLSDAPVKATWIGYPGSVRGADLDYHITDPIVTPDSARPWFEEKLCRLPDTYQGNCSRTKPQLKPVSRADQGLPQDAFVFASFNSPAKISPQTVDLWVRVLKAVPESLLWILASGPLLQENFATECVRLGIDRERVIFAEGADYPDHVSRVGLADLALDTFPYNGHTTTSDLLWGGLPVLTKRGQTFASRVSESLLTAIGLPDLVAEDEDDFVAKAVDFAAHPHKIAALKQRLAENRRIAPLFDTDRFTRHLERAYDMMAERSRAGLAPDHIDVPALPPRQTPFLAESLPEQLLSMAATLDPASALTAIAAAYRHRDHAGILTLMSQLEAGGQMDDVPVAIAAMMAEAHDWAAKQGAAKQREVGPQQSSQAEKAAALYAAAAMAPGDGVPEPARLLLLERAMQLYDRKLAEGGAIHLTGYEVARRLFAAKPDHQRAYLYQRHAMRQMAAIEDLRTANALAFDKLCAGDGFFRRNELLVDTVVWCADEAVSATIDVSRLYQPFDAAMRDTRRARPHLYGDRIRLGYLLPDLHADQPLARALRSVCARHDPARFEVMLFSIARRPLTPQEMQWSEGLVREGLGRLIPLGHLPLGAAVKAIRAEGVDVLIDLSGPTSGGWPELVNSGPAPVQVAYMGFSGSGLGIDCDYVIGDHFVTPPASAVHYHEAFCRLPESYWLIDGSDRLKPPVLSRADLGLADGLLFGAFTDLRKLSPESIDLWSAVLARVPEAKLLLTRANPLQERNLLGSFARNGIGADRIVFGARLDEAGELARMAVCDLGLDSTPYNGHASSADMLFAGLPVLTLKGTHFASRTSESLLNAAGLPDLVAQTAQDYVELAVHLARAPDALAALRSRLAAGRAVAPLFDIGRSVRHLERGFEMMVARARAGLAPDHIDVPAL</sequence>
<dbReference type="EMBL" id="MKIN01000018">
    <property type="protein sequence ID" value="OLP51932.1"/>
    <property type="molecule type" value="Genomic_DNA"/>
</dbReference>
<feature type="domain" description="O-GlcNAc transferase C-terminal" evidence="5">
    <location>
        <begin position="255"/>
        <end position="407"/>
    </location>
</feature>
<keyword evidence="3" id="KW-0677">Repeat</keyword>
<evidence type="ECO:0000313" key="9">
    <source>
        <dbReference type="Proteomes" id="UP000544107"/>
    </source>
</evidence>
<evidence type="ECO:0000256" key="4">
    <source>
        <dbReference type="ARBA" id="ARBA00022803"/>
    </source>
</evidence>
<reference evidence="7 8" key="1">
    <citation type="submission" date="2016-09" db="EMBL/GenBank/DDBJ databases">
        <title>Rhizobium oryziradicis sp. nov., isolated from the root of rice.</title>
        <authorList>
            <person name="Zhao J."/>
            <person name="Zhang X."/>
        </authorList>
    </citation>
    <scope>NUCLEOTIDE SEQUENCE [LARGE SCALE GENOMIC DNA]</scope>
    <source>
        <strain evidence="7 8">14971</strain>
    </source>
</reference>
<name>A0A1Q9AAT3_9HYPH</name>
<evidence type="ECO:0000313" key="7">
    <source>
        <dbReference type="EMBL" id="OLP51932.1"/>
    </source>
</evidence>
<proteinExistence type="predicted"/>
<dbReference type="PANTHER" id="PTHR44366">
    <property type="entry name" value="UDP-N-ACETYLGLUCOSAMINE--PEPTIDE N-ACETYLGLUCOSAMINYLTRANSFERASE 110 KDA SUBUNIT"/>
    <property type="match status" value="1"/>
</dbReference>
<dbReference type="STRING" id="887144.BJF91_23765"/>
<comment type="caution">
    <text evidence="7">The sequence shown here is derived from an EMBL/GenBank/DDBJ whole genome shotgun (WGS) entry which is preliminary data.</text>
</comment>
<evidence type="ECO:0000256" key="1">
    <source>
        <dbReference type="ARBA" id="ARBA00004922"/>
    </source>
</evidence>
<dbReference type="InterPro" id="IPR037919">
    <property type="entry name" value="OGT"/>
</dbReference>
<evidence type="ECO:0000313" key="6">
    <source>
        <dbReference type="EMBL" id="MBB4007146.1"/>
    </source>
</evidence>
<dbReference type="EMBL" id="JACIED010000002">
    <property type="protein sequence ID" value="MBB4007146.1"/>
    <property type="molecule type" value="Genomic_DNA"/>
</dbReference>
<feature type="domain" description="O-GlcNAc transferase C-terminal" evidence="5">
    <location>
        <begin position="1041"/>
        <end position="1222"/>
    </location>
</feature>
<dbReference type="InterPro" id="IPR029489">
    <property type="entry name" value="OGT/SEC/SPY_C"/>
</dbReference>